<dbReference type="InterPro" id="IPR036457">
    <property type="entry name" value="PPM-type-like_dom_sf"/>
</dbReference>
<dbReference type="InterPro" id="IPR001932">
    <property type="entry name" value="PPM-type_phosphatase-like_dom"/>
</dbReference>
<keyword evidence="5" id="KW-1185">Reference proteome</keyword>
<dbReference type="AlphaFoldDB" id="I4AJ37"/>
<dbReference type="EMBL" id="CP003345">
    <property type="protein sequence ID" value="AFM03972.1"/>
    <property type="molecule type" value="Genomic_DNA"/>
</dbReference>
<dbReference type="STRING" id="880071.Fleli_1551"/>
<evidence type="ECO:0000256" key="2">
    <source>
        <dbReference type="SAM" id="Phobius"/>
    </source>
</evidence>
<sequence precursor="true">MSLFSRKSYTFKYSLFGIAFGFCFPVFSFLFDGLFLKDMPFSVESFINIHQLNPLHFIIDSAPIFLGIAFSFAGRNLDKVTEVRQDVESYNEELLQQNQIVTQYSHELQAQSDKIKEQGIQVEKLFSDVQASVRTAERLQLALLPELSNLKAAFEEIFVFYKAKDIISGDFYWFRTITLEDKEYKVIIVADCTGHGVPGAIMTIVGYFLLERIIEKEKIVKPDKILEALNEGITEAFTSSQASDRSLKVREGMDASILVIENEQKIYYAGANRPLYFKKPADEAIQIIKGSRAALGGEQRKKEKIFTLNTLDYQKGSQFYLFSDGYPDQFGGTDDKKFGSKRFRQLLNESPSESMSQMHTEIKSAFEIWKHETSQTDDVVVVGIKI</sequence>
<keyword evidence="2" id="KW-0472">Membrane</keyword>
<dbReference type="HOGENOM" id="CLU_715253_0_0_10"/>
<feature type="domain" description="PPM-type phosphatase" evidence="3">
    <location>
        <begin position="152"/>
        <end position="386"/>
    </location>
</feature>
<feature type="transmembrane region" description="Helical" evidence="2">
    <location>
        <begin position="12"/>
        <end position="35"/>
    </location>
</feature>
<dbReference type="PANTHER" id="PTHR43156:SF9">
    <property type="entry name" value="HAMP DOMAIN-CONTAINING PROTEIN"/>
    <property type="match status" value="1"/>
</dbReference>
<organism evidence="4 5">
    <name type="scientific">Bernardetia litoralis (strain ATCC 23117 / DSM 6794 / NBRC 15988 / NCIMB 1366 / Fx l1 / Sio-4)</name>
    <name type="common">Flexibacter litoralis</name>
    <dbReference type="NCBI Taxonomy" id="880071"/>
    <lineage>
        <taxon>Bacteria</taxon>
        <taxon>Pseudomonadati</taxon>
        <taxon>Bacteroidota</taxon>
        <taxon>Cytophagia</taxon>
        <taxon>Cytophagales</taxon>
        <taxon>Bernardetiaceae</taxon>
        <taxon>Bernardetia</taxon>
    </lineage>
</organism>
<reference evidence="5" key="1">
    <citation type="submission" date="2012-06" db="EMBL/GenBank/DDBJ databases">
        <title>The complete genome of Flexibacter litoralis DSM 6794.</title>
        <authorList>
            <person name="Lucas S."/>
            <person name="Copeland A."/>
            <person name="Lapidus A."/>
            <person name="Glavina del Rio T."/>
            <person name="Dalin E."/>
            <person name="Tice H."/>
            <person name="Bruce D."/>
            <person name="Goodwin L."/>
            <person name="Pitluck S."/>
            <person name="Peters L."/>
            <person name="Ovchinnikova G."/>
            <person name="Lu M."/>
            <person name="Kyrpides N."/>
            <person name="Mavromatis K."/>
            <person name="Ivanova N."/>
            <person name="Brettin T."/>
            <person name="Detter J.C."/>
            <person name="Han C."/>
            <person name="Larimer F."/>
            <person name="Land M."/>
            <person name="Hauser L."/>
            <person name="Markowitz V."/>
            <person name="Cheng J.-F."/>
            <person name="Hugenholtz P."/>
            <person name="Woyke T."/>
            <person name="Wu D."/>
            <person name="Spring S."/>
            <person name="Lang E."/>
            <person name="Kopitz M."/>
            <person name="Brambilla E."/>
            <person name="Klenk H.-P."/>
            <person name="Eisen J.A."/>
        </authorList>
    </citation>
    <scope>NUCLEOTIDE SEQUENCE [LARGE SCALE GENOMIC DNA]</scope>
    <source>
        <strain evidence="5">ATCC 23117 / DSM 6794 / NBRC 15988 / NCIMB 1366 / Sio-4</strain>
    </source>
</reference>
<evidence type="ECO:0000259" key="3">
    <source>
        <dbReference type="SMART" id="SM00331"/>
    </source>
</evidence>
<dbReference type="Proteomes" id="UP000006054">
    <property type="component" value="Chromosome"/>
</dbReference>
<accession>I4AJ37</accession>
<dbReference type="KEGG" id="fli:Fleli_1551"/>
<dbReference type="PANTHER" id="PTHR43156">
    <property type="entry name" value="STAGE II SPORULATION PROTEIN E-RELATED"/>
    <property type="match status" value="1"/>
</dbReference>
<name>I4AJ37_BERLS</name>
<dbReference type="SMART" id="SM00331">
    <property type="entry name" value="PP2C_SIG"/>
    <property type="match status" value="1"/>
</dbReference>
<evidence type="ECO:0000313" key="4">
    <source>
        <dbReference type="EMBL" id="AFM03972.1"/>
    </source>
</evidence>
<dbReference type="OrthoDB" id="1119265at2"/>
<keyword evidence="1" id="KW-0378">Hydrolase</keyword>
<keyword evidence="2" id="KW-1133">Transmembrane helix</keyword>
<dbReference type="Gene3D" id="3.60.40.10">
    <property type="entry name" value="PPM-type phosphatase domain"/>
    <property type="match status" value="1"/>
</dbReference>
<protein>
    <submittedName>
        <fullName evidence="4">Stage II sporulation protein E (SpoIIE)</fullName>
    </submittedName>
</protein>
<feature type="transmembrane region" description="Helical" evidence="2">
    <location>
        <begin position="55"/>
        <end position="74"/>
    </location>
</feature>
<evidence type="ECO:0000313" key="5">
    <source>
        <dbReference type="Proteomes" id="UP000006054"/>
    </source>
</evidence>
<proteinExistence type="predicted"/>
<dbReference type="Pfam" id="PF07228">
    <property type="entry name" value="SpoIIE"/>
    <property type="match status" value="1"/>
</dbReference>
<gene>
    <name evidence="4" type="ordered locus">Fleli_1551</name>
</gene>
<dbReference type="InterPro" id="IPR052016">
    <property type="entry name" value="Bact_Sigma-Reg"/>
</dbReference>
<dbReference type="RefSeq" id="WP_014797429.1">
    <property type="nucleotide sequence ID" value="NC_018018.1"/>
</dbReference>
<dbReference type="GO" id="GO:0016791">
    <property type="term" value="F:phosphatase activity"/>
    <property type="evidence" value="ECO:0007669"/>
    <property type="project" value="TreeGrafter"/>
</dbReference>
<dbReference type="eggNOG" id="COG2208">
    <property type="taxonomic scope" value="Bacteria"/>
</dbReference>
<keyword evidence="2" id="KW-0812">Transmembrane</keyword>
<evidence type="ECO:0000256" key="1">
    <source>
        <dbReference type="ARBA" id="ARBA00022801"/>
    </source>
</evidence>